<dbReference type="InterPro" id="IPR013525">
    <property type="entry name" value="ABC2_TM"/>
</dbReference>
<dbReference type="PROSITE" id="PS50893">
    <property type="entry name" value="ABC_TRANSPORTER_2"/>
    <property type="match status" value="1"/>
</dbReference>
<dbReference type="InterPro" id="IPR003593">
    <property type="entry name" value="AAA+_ATPase"/>
</dbReference>
<evidence type="ECO:0000256" key="2">
    <source>
        <dbReference type="ARBA" id="ARBA00005814"/>
    </source>
</evidence>
<evidence type="ECO:0000313" key="12">
    <source>
        <dbReference type="Proteomes" id="UP000085678"/>
    </source>
</evidence>
<feature type="transmembrane region" description="Helical" evidence="10">
    <location>
        <begin position="466"/>
        <end position="492"/>
    </location>
</feature>
<dbReference type="PANTHER" id="PTHR48041">
    <property type="entry name" value="ABC TRANSPORTER G FAMILY MEMBER 28"/>
    <property type="match status" value="1"/>
</dbReference>
<keyword evidence="7 10" id="KW-1133">Transmembrane helix</keyword>
<organism evidence="12 13">
    <name type="scientific">Lingula anatina</name>
    <name type="common">Brachiopod</name>
    <name type="synonym">Lingula unguis</name>
    <dbReference type="NCBI Taxonomy" id="7574"/>
    <lineage>
        <taxon>Eukaryota</taxon>
        <taxon>Metazoa</taxon>
        <taxon>Spiralia</taxon>
        <taxon>Lophotrochozoa</taxon>
        <taxon>Brachiopoda</taxon>
        <taxon>Linguliformea</taxon>
        <taxon>Lingulata</taxon>
        <taxon>Lingulida</taxon>
        <taxon>Linguloidea</taxon>
        <taxon>Lingulidae</taxon>
        <taxon>Lingula</taxon>
    </lineage>
</organism>
<dbReference type="InterPro" id="IPR003439">
    <property type="entry name" value="ABC_transporter-like_ATP-bd"/>
</dbReference>
<comment type="similarity">
    <text evidence="2">Belongs to the ABC transporter superfamily. ABCG family. Eye pigment precursor importer (TC 3.A.1.204) subfamily.</text>
</comment>
<dbReference type="GO" id="GO:0005524">
    <property type="term" value="F:ATP binding"/>
    <property type="evidence" value="ECO:0007669"/>
    <property type="project" value="UniProtKB-KW"/>
</dbReference>
<dbReference type="Pfam" id="PF00005">
    <property type="entry name" value="ABC_tran"/>
    <property type="match status" value="1"/>
</dbReference>
<dbReference type="GO" id="GO:0016324">
    <property type="term" value="C:apical plasma membrane"/>
    <property type="evidence" value="ECO:0007669"/>
    <property type="project" value="TreeGrafter"/>
</dbReference>
<evidence type="ECO:0000259" key="11">
    <source>
        <dbReference type="PROSITE" id="PS50893"/>
    </source>
</evidence>
<keyword evidence="6" id="KW-0067">ATP-binding</keyword>
<dbReference type="InParanoid" id="A0A1S3HXF7"/>
<keyword evidence="4 10" id="KW-0812">Transmembrane</keyword>
<keyword evidence="8 10" id="KW-0472">Membrane</keyword>
<protein>
    <submittedName>
        <fullName evidence="13">ATP-binding cassette sub-family G member 5-like</fullName>
    </submittedName>
</protein>
<dbReference type="GeneID" id="106159081"/>
<evidence type="ECO:0000256" key="3">
    <source>
        <dbReference type="ARBA" id="ARBA00022448"/>
    </source>
</evidence>
<dbReference type="Pfam" id="PF01061">
    <property type="entry name" value="ABC2_membrane"/>
    <property type="match status" value="1"/>
</dbReference>
<dbReference type="Pfam" id="PF19055">
    <property type="entry name" value="ABC2_membrane_7"/>
    <property type="match status" value="1"/>
</dbReference>
<accession>A0A1S3HXF7</accession>
<feature type="transmembrane region" description="Helical" evidence="10">
    <location>
        <begin position="627"/>
        <end position="648"/>
    </location>
</feature>
<evidence type="ECO:0000256" key="9">
    <source>
        <dbReference type="SAM" id="MobiDB-lite"/>
    </source>
</evidence>
<feature type="compositionally biased region" description="Polar residues" evidence="9">
    <location>
        <begin position="1"/>
        <end position="13"/>
    </location>
</feature>
<feature type="domain" description="ABC transporter" evidence="11">
    <location>
        <begin position="50"/>
        <end position="299"/>
    </location>
</feature>
<keyword evidence="5" id="KW-0547">Nucleotide-binding</keyword>
<dbReference type="GO" id="GO:0042632">
    <property type="term" value="P:cholesterol homeostasis"/>
    <property type="evidence" value="ECO:0007669"/>
    <property type="project" value="TreeGrafter"/>
</dbReference>
<comment type="subcellular location">
    <subcellularLocation>
        <location evidence="1">Membrane</location>
        <topology evidence="1">Multi-pass membrane protein</topology>
    </subcellularLocation>
</comment>
<proteinExistence type="inferred from homology"/>
<dbReference type="Gene3D" id="3.40.50.300">
    <property type="entry name" value="P-loop containing nucleotide triphosphate hydrolases"/>
    <property type="match status" value="1"/>
</dbReference>
<name>A0A1S3HXF7_LINAN</name>
<dbReference type="STRING" id="7574.A0A1S3HXF7"/>
<dbReference type="KEGG" id="lak:106159081"/>
<dbReference type="GO" id="GO:0033344">
    <property type="term" value="P:cholesterol efflux"/>
    <property type="evidence" value="ECO:0007669"/>
    <property type="project" value="TreeGrafter"/>
</dbReference>
<dbReference type="SMART" id="SM00382">
    <property type="entry name" value="AAA"/>
    <property type="match status" value="1"/>
</dbReference>
<reference evidence="13" key="1">
    <citation type="submission" date="2025-08" db="UniProtKB">
        <authorList>
            <consortium name="RefSeq"/>
        </authorList>
    </citation>
    <scope>IDENTIFICATION</scope>
    <source>
        <tissue evidence="13">Gonads</tissue>
    </source>
</reference>
<dbReference type="InterPro" id="IPR043926">
    <property type="entry name" value="ABCG_dom"/>
</dbReference>
<keyword evidence="12" id="KW-1185">Reference proteome</keyword>
<dbReference type="PROSITE" id="PS00211">
    <property type="entry name" value="ABC_TRANSPORTER_1"/>
    <property type="match status" value="1"/>
</dbReference>
<dbReference type="InterPro" id="IPR027417">
    <property type="entry name" value="P-loop_NTPase"/>
</dbReference>
<dbReference type="GO" id="GO:0140359">
    <property type="term" value="F:ABC-type transporter activity"/>
    <property type="evidence" value="ECO:0007669"/>
    <property type="project" value="InterPro"/>
</dbReference>
<evidence type="ECO:0000256" key="1">
    <source>
        <dbReference type="ARBA" id="ARBA00004141"/>
    </source>
</evidence>
<dbReference type="GO" id="GO:0043190">
    <property type="term" value="C:ATP-binding cassette (ABC) transporter complex"/>
    <property type="evidence" value="ECO:0007669"/>
    <property type="project" value="TreeGrafter"/>
</dbReference>
<evidence type="ECO:0000256" key="5">
    <source>
        <dbReference type="ARBA" id="ARBA00022741"/>
    </source>
</evidence>
<feature type="transmembrane region" description="Helical" evidence="10">
    <location>
        <begin position="398"/>
        <end position="417"/>
    </location>
</feature>
<gene>
    <name evidence="13" type="primary">LOC106159081</name>
</gene>
<dbReference type="SUPFAM" id="SSF52540">
    <property type="entry name" value="P-loop containing nucleoside triphosphate hydrolases"/>
    <property type="match status" value="1"/>
</dbReference>
<feature type="region of interest" description="Disordered" evidence="9">
    <location>
        <begin position="1"/>
        <end position="31"/>
    </location>
</feature>
<evidence type="ECO:0000313" key="13">
    <source>
        <dbReference type="RefSeq" id="XP_013390717.1"/>
    </source>
</evidence>
<keyword evidence="3" id="KW-0813">Transport</keyword>
<feature type="transmembrane region" description="Helical" evidence="10">
    <location>
        <begin position="512"/>
        <end position="532"/>
    </location>
</feature>
<evidence type="ECO:0000256" key="10">
    <source>
        <dbReference type="SAM" id="Phobius"/>
    </source>
</evidence>
<dbReference type="GO" id="GO:0016887">
    <property type="term" value="F:ATP hydrolysis activity"/>
    <property type="evidence" value="ECO:0007669"/>
    <property type="project" value="InterPro"/>
</dbReference>
<dbReference type="Proteomes" id="UP000085678">
    <property type="component" value="Unplaced"/>
</dbReference>
<evidence type="ECO:0000256" key="4">
    <source>
        <dbReference type="ARBA" id="ARBA00022692"/>
    </source>
</evidence>
<dbReference type="OrthoDB" id="66620at2759"/>
<dbReference type="InterPro" id="IPR017871">
    <property type="entry name" value="ABC_transporter-like_CS"/>
</dbReference>
<dbReference type="AlphaFoldDB" id="A0A1S3HXF7"/>
<feature type="transmembrane region" description="Helical" evidence="10">
    <location>
        <begin position="539"/>
        <end position="559"/>
    </location>
</feature>
<sequence length="654" mass="73505">MTSTPVVSETSPLLPSHENKRGSYSPGSSRQISNSYRCYTPADLQTPFTLCLEGVSYSVKEDRGPWWKNTLLGVRRTKEILKDVRLIARSGQLTAILGNSGSGKTSLLDVICNRMGSNGKLQGLVWGTPGLIESAGYVIQADRLMDNLTVKETLTYTAKLKFVGKSSKNLKERVEAVISEMGLRPVRNTRIGGMVERGISGGEKRRVTIAIQLLQNPQMLLLDEPTTGLDSFTAHYLVQTLAELAQRNKIVLCTIHQPRSELYKTFDQVGIMSRGEMIYFGKATEMVPYFSRLGYPCPTFANPLDHYVDLSSIDTRSADKEKESDERVNYLRANLLQSPHYISMLGEITEAMEADDHGGERVCVSWMWNSNNMLRFFVSLFILVRRSLVNLYRNRSAFFLRIFTQSVFAGMICLFLGKLQHNQQSIQDRIGLLYQTVAVPPFSAMLHTIEEFPSLRDLYYRESRDGLYVLPAFLLSFCLYTLPFSILSSILYSTLTYWVCGLQPDPKLYAMHAATVFFLHYSGEIMTVILLGMMQNPRVASSIVALILTISGLIAPGFLRTVSSMPEIIQWLSWASPYKYAGEIFVANEFNNLTLHCGSDPVLCLRNGSLYITLFYPGALDHMTRNFAALGGFIFGFIVIAMVIFKIFGIKQLH</sequence>
<dbReference type="InterPro" id="IPR050352">
    <property type="entry name" value="ABCG_transporters"/>
</dbReference>
<dbReference type="RefSeq" id="XP_013390717.1">
    <property type="nucleotide sequence ID" value="XM_013535263.1"/>
</dbReference>
<evidence type="ECO:0000256" key="6">
    <source>
        <dbReference type="ARBA" id="ARBA00022840"/>
    </source>
</evidence>
<evidence type="ECO:0000256" key="7">
    <source>
        <dbReference type="ARBA" id="ARBA00022989"/>
    </source>
</evidence>
<evidence type="ECO:0000256" key="8">
    <source>
        <dbReference type="ARBA" id="ARBA00023136"/>
    </source>
</evidence>
<dbReference type="PANTHER" id="PTHR48041:SF113">
    <property type="entry name" value="ATP-BINDING CASSETTE SUB-FAMILY G MEMBER 5"/>
    <property type="match status" value="1"/>
</dbReference>